<comment type="catalytic activity">
    <reaction evidence="6">
        <text>a 1,2-diacyl-sn-glycerol + ATP = a 1,2-diacyl-sn-glycero-3-phosphate + ADP + H(+)</text>
        <dbReference type="Rhea" id="RHEA:10272"/>
        <dbReference type="ChEBI" id="CHEBI:15378"/>
        <dbReference type="ChEBI" id="CHEBI:17815"/>
        <dbReference type="ChEBI" id="CHEBI:30616"/>
        <dbReference type="ChEBI" id="CHEBI:58608"/>
        <dbReference type="ChEBI" id="CHEBI:456216"/>
        <dbReference type="EC" id="2.7.1.107"/>
    </reaction>
</comment>
<evidence type="ECO:0000256" key="6">
    <source>
        <dbReference type="RuleBase" id="RU361128"/>
    </source>
</evidence>
<accession>A0A8T2RSM2</accession>
<keyword evidence="10" id="KW-1185">Reference proteome</keyword>
<dbReference type="Proteomes" id="UP000825935">
    <property type="component" value="Chromosome 25"/>
</dbReference>
<evidence type="ECO:0000256" key="1">
    <source>
        <dbReference type="ARBA" id="ARBA00009280"/>
    </source>
</evidence>
<feature type="compositionally biased region" description="Polar residues" evidence="7">
    <location>
        <begin position="449"/>
        <end position="460"/>
    </location>
</feature>
<dbReference type="FunFam" id="3.40.50.10330:FF:000016">
    <property type="entry name" value="Diacylglycerol kinase"/>
    <property type="match status" value="1"/>
</dbReference>
<comment type="caution">
    <text evidence="9">The sequence shown here is derived from an EMBL/GenBank/DDBJ whole genome shotgun (WGS) entry which is preliminary data.</text>
</comment>
<comment type="similarity">
    <text evidence="1 6">Belongs to the eukaryotic diacylglycerol kinase family.</text>
</comment>
<feature type="region of interest" description="Disordered" evidence="7">
    <location>
        <begin position="449"/>
        <end position="496"/>
    </location>
</feature>
<proteinExistence type="inferred from homology"/>
<dbReference type="Gene3D" id="3.40.50.10330">
    <property type="entry name" value="Probable inorganic polyphosphate/atp-NAD kinase, domain 1"/>
    <property type="match status" value="1"/>
</dbReference>
<keyword evidence="5 6" id="KW-0067">ATP-binding</keyword>
<evidence type="ECO:0000256" key="2">
    <source>
        <dbReference type="ARBA" id="ARBA00022679"/>
    </source>
</evidence>
<evidence type="ECO:0000259" key="8">
    <source>
        <dbReference type="PROSITE" id="PS50146"/>
    </source>
</evidence>
<dbReference type="InterPro" id="IPR000756">
    <property type="entry name" value="Diacylglycerol_kin_accessory"/>
</dbReference>
<dbReference type="PROSITE" id="PS50146">
    <property type="entry name" value="DAGK"/>
    <property type="match status" value="1"/>
</dbReference>
<dbReference type="Gene3D" id="2.60.200.40">
    <property type="match status" value="1"/>
</dbReference>
<reference evidence="9" key="1">
    <citation type="submission" date="2021-08" db="EMBL/GenBank/DDBJ databases">
        <title>WGS assembly of Ceratopteris richardii.</title>
        <authorList>
            <person name="Marchant D.B."/>
            <person name="Chen G."/>
            <person name="Jenkins J."/>
            <person name="Shu S."/>
            <person name="Leebens-Mack J."/>
            <person name="Grimwood J."/>
            <person name="Schmutz J."/>
            <person name="Soltis P."/>
            <person name="Soltis D."/>
            <person name="Chen Z.-H."/>
        </authorList>
    </citation>
    <scope>NUCLEOTIDE SEQUENCE</scope>
    <source>
        <strain evidence="9">Whitten #5841</strain>
        <tissue evidence="9">Leaf</tissue>
    </source>
</reference>
<organism evidence="9 10">
    <name type="scientific">Ceratopteris richardii</name>
    <name type="common">Triangle waterfern</name>
    <dbReference type="NCBI Taxonomy" id="49495"/>
    <lineage>
        <taxon>Eukaryota</taxon>
        <taxon>Viridiplantae</taxon>
        <taxon>Streptophyta</taxon>
        <taxon>Embryophyta</taxon>
        <taxon>Tracheophyta</taxon>
        <taxon>Polypodiopsida</taxon>
        <taxon>Polypodiidae</taxon>
        <taxon>Polypodiales</taxon>
        <taxon>Pteridineae</taxon>
        <taxon>Pteridaceae</taxon>
        <taxon>Parkerioideae</taxon>
        <taxon>Ceratopteris</taxon>
    </lineage>
</organism>
<dbReference type="OMA" id="IEKHDYW"/>
<dbReference type="PANTHER" id="PTHR11255:SF98">
    <property type="entry name" value="DIACYLGLYCEROL KINASE 5"/>
    <property type="match status" value="1"/>
</dbReference>
<dbReference type="OrthoDB" id="242257at2759"/>
<evidence type="ECO:0000256" key="3">
    <source>
        <dbReference type="ARBA" id="ARBA00022741"/>
    </source>
</evidence>
<dbReference type="GO" id="GO:0016020">
    <property type="term" value="C:membrane"/>
    <property type="evidence" value="ECO:0007669"/>
    <property type="project" value="TreeGrafter"/>
</dbReference>
<evidence type="ECO:0000256" key="7">
    <source>
        <dbReference type="SAM" id="MobiDB-lite"/>
    </source>
</evidence>
<evidence type="ECO:0000256" key="4">
    <source>
        <dbReference type="ARBA" id="ARBA00022777"/>
    </source>
</evidence>
<dbReference type="GO" id="GO:0005524">
    <property type="term" value="F:ATP binding"/>
    <property type="evidence" value="ECO:0007669"/>
    <property type="project" value="UniProtKB-KW"/>
</dbReference>
<dbReference type="InterPro" id="IPR037607">
    <property type="entry name" value="DGK"/>
</dbReference>
<dbReference type="EC" id="2.7.1.107" evidence="6"/>
<dbReference type="GO" id="GO:0007200">
    <property type="term" value="P:phospholipase C-activating G protein-coupled receptor signaling pathway"/>
    <property type="evidence" value="ECO:0007669"/>
    <property type="project" value="InterPro"/>
</dbReference>
<dbReference type="GO" id="GO:0004143">
    <property type="term" value="F:ATP-dependent diacylglycerol kinase activity"/>
    <property type="evidence" value="ECO:0007669"/>
    <property type="project" value="UniProtKB-EC"/>
</dbReference>
<protein>
    <recommendedName>
        <fullName evidence="6">Diacylglycerol kinase</fullName>
        <shortName evidence="6">DAG kinase</shortName>
        <ecNumber evidence="6">2.7.1.107</ecNumber>
    </recommendedName>
</protein>
<dbReference type="SMART" id="SM00046">
    <property type="entry name" value="DAGKc"/>
    <property type="match status" value="1"/>
</dbReference>
<sequence length="496" mass="55061">MGDPESQIISNMKIPDYLFAEKFDMHGFHPHNERPQCPVLVFINSRSGGQLGSELIQSYRKILSPKQVFDLIEVKPDRVLHTFLTTLDKLKAIDENTADHILSNLKIIAAGGDGTAGWLLSVVGDLKLSHPPPIATVPLGTGNNLPYSFGWGKKNPGTDIQSVEKFLVQVYHAKRMNIDSWHIVMKMTTPTGSVEPVKLPHSLHAFNKVSESDELHEVGCQTFRGGFWNYFSIGMDAQVSYEFHRQRQENPEKFKSQLINQGTYAKIGITQGWFLANATDRSSKSINKLATIEIQTKNDHVWRKLKISKSVRSIVMLNLPSFSGGLNPWGNPNHSIYKKRDFTPAFVDDGLIELVGFRNGWHGLALLVPEGHGTRLAQAHKVRMTFHKGSAKEAYMRMDGEPWLQPLPEDGSETKIVITRLRQAVMLTTGNCIAASASHEPGNVMESGQGSLCNIFGESTSPDHLEPIDSDSGDSSSEDSEARRKFGAADTFKVDS</sequence>
<dbReference type="SUPFAM" id="SSF111331">
    <property type="entry name" value="NAD kinase/diacylglycerol kinase-like"/>
    <property type="match status" value="1"/>
</dbReference>
<dbReference type="AlphaFoldDB" id="A0A8T2RSM2"/>
<keyword evidence="2 6" id="KW-0808">Transferase</keyword>
<name>A0A8T2RSM2_CERRI</name>
<dbReference type="InterPro" id="IPR001206">
    <property type="entry name" value="Diacylglycerol_kinase_cat_dom"/>
</dbReference>
<evidence type="ECO:0000313" key="10">
    <source>
        <dbReference type="Proteomes" id="UP000825935"/>
    </source>
</evidence>
<keyword evidence="4 6" id="KW-0418">Kinase</keyword>
<dbReference type="PANTHER" id="PTHR11255">
    <property type="entry name" value="DIACYLGLYCEROL KINASE"/>
    <property type="match status" value="1"/>
</dbReference>
<feature type="compositionally biased region" description="Acidic residues" evidence="7">
    <location>
        <begin position="468"/>
        <end position="479"/>
    </location>
</feature>
<feature type="domain" description="DAGKc" evidence="8">
    <location>
        <begin position="34"/>
        <end position="187"/>
    </location>
</feature>
<evidence type="ECO:0000256" key="5">
    <source>
        <dbReference type="ARBA" id="ARBA00022840"/>
    </source>
</evidence>
<evidence type="ECO:0000313" key="9">
    <source>
        <dbReference type="EMBL" id="KAH7298433.1"/>
    </source>
</evidence>
<dbReference type="EMBL" id="CM035430">
    <property type="protein sequence ID" value="KAH7298433.1"/>
    <property type="molecule type" value="Genomic_DNA"/>
</dbReference>
<keyword evidence="3 6" id="KW-0547">Nucleotide-binding</keyword>
<dbReference type="Pfam" id="PF00781">
    <property type="entry name" value="DAGK_cat"/>
    <property type="match status" value="1"/>
</dbReference>
<dbReference type="InterPro" id="IPR016064">
    <property type="entry name" value="NAD/diacylglycerol_kinase_sf"/>
</dbReference>
<dbReference type="InterPro" id="IPR017438">
    <property type="entry name" value="ATP-NAD_kinase_N"/>
</dbReference>
<dbReference type="Pfam" id="PF00609">
    <property type="entry name" value="DAGK_acc"/>
    <property type="match status" value="1"/>
</dbReference>
<dbReference type="SMART" id="SM00045">
    <property type="entry name" value="DAGKa"/>
    <property type="match status" value="1"/>
</dbReference>
<gene>
    <name evidence="9" type="ORF">KP509_25G043000</name>
</gene>